<protein>
    <submittedName>
        <fullName evidence="1">Uncharacterized protein</fullName>
    </submittedName>
</protein>
<reference evidence="2" key="1">
    <citation type="submission" date="2016-10" db="EMBL/GenBank/DDBJ databases">
        <authorList>
            <person name="Varghese N."/>
        </authorList>
    </citation>
    <scope>NUCLEOTIDE SEQUENCE [LARGE SCALE GENOMIC DNA]</scope>
    <source>
        <strain evidence="2">DSM 17980</strain>
    </source>
</reference>
<dbReference type="EMBL" id="FPBV01000041">
    <property type="protein sequence ID" value="SFV08056.1"/>
    <property type="molecule type" value="Genomic_DNA"/>
</dbReference>
<dbReference type="AlphaFoldDB" id="A0A1I7LEQ0"/>
<keyword evidence="2" id="KW-1185">Reference proteome</keyword>
<accession>A0A1I7LEQ0</accession>
<sequence length="114" mass="13093">MEKETGASLVRKIFDTPFRPGDLVRWESQSQGSWKEKRGEVVAVIPAGLSAFRFLPSGKPNKEWRAMFTTDVAKIDRVLVRVQRVRKRDGQVLGWDYYCPRLSQVLIVEARGWG</sequence>
<dbReference type="OrthoDB" id="2376647at2"/>
<evidence type="ECO:0000313" key="1">
    <source>
        <dbReference type="EMBL" id="SFV08056.1"/>
    </source>
</evidence>
<dbReference type="Proteomes" id="UP000183508">
    <property type="component" value="Unassembled WGS sequence"/>
</dbReference>
<organism evidence="1 2">
    <name type="scientific">Alicyclobacillus macrosporangiidus</name>
    <dbReference type="NCBI Taxonomy" id="392015"/>
    <lineage>
        <taxon>Bacteria</taxon>
        <taxon>Bacillati</taxon>
        <taxon>Bacillota</taxon>
        <taxon>Bacilli</taxon>
        <taxon>Bacillales</taxon>
        <taxon>Alicyclobacillaceae</taxon>
        <taxon>Alicyclobacillus</taxon>
    </lineage>
</organism>
<dbReference type="STRING" id="392015.SAMN05421543_14110"/>
<dbReference type="RefSeq" id="WP_083430661.1">
    <property type="nucleotide sequence ID" value="NZ_FPBV01000041.1"/>
</dbReference>
<proteinExistence type="predicted"/>
<gene>
    <name evidence="1" type="ORF">SAMN05421543_14110</name>
</gene>
<name>A0A1I7LEQ0_9BACL</name>
<evidence type="ECO:0000313" key="2">
    <source>
        <dbReference type="Proteomes" id="UP000183508"/>
    </source>
</evidence>